<keyword evidence="1" id="KW-0805">Transcription regulation</keyword>
<dbReference type="PANTHER" id="PTHR42756">
    <property type="entry name" value="TRANSCRIPTIONAL REGULATOR, MARR"/>
    <property type="match status" value="1"/>
</dbReference>
<feature type="domain" description="HTH marR-type" evidence="4">
    <location>
        <begin position="15"/>
        <end position="148"/>
    </location>
</feature>
<dbReference type="RefSeq" id="WP_137030796.1">
    <property type="nucleotide sequence ID" value="NZ_SZNK01000001.1"/>
</dbReference>
<dbReference type="InterPro" id="IPR036390">
    <property type="entry name" value="WH_DNA-bd_sf"/>
</dbReference>
<dbReference type="AlphaFoldDB" id="A0A4U2Y9H4"/>
<evidence type="ECO:0000256" key="2">
    <source>
        <dbReference type="ARBA" id="ARBA00023125"/>
    </source>
</evidence>
<comment type="caution">
    <text evidence="5">The sequence shown here is derived from an EMBL/GenBank/DDBJ whole genome shotgun (WGS) entry which is preliminary data.</text>
</comment>
<keyword evidence="3" id="KW-0804">Transcription</keyword>
<dbReference type="OrthoDB" id="582199at2"/>
<gene>
    <name evidence="5" type="ORF">E8L90_18905</name>
</gene>
<dbReference type="PRINTS" id="PR00598">
    <property type="entry name" value="HTHMARR"/>
</dbReference>
<dbReference type="PANTHER" id="PTHR42756:SF1">
    <property type="entry name" value="TRANSCRIPTIONAL REPRESSOR OF EMRAB OPERON"/>
    <property type="match status" value="1"/>
</dbReference>
<evidence type="ECO:0000313" key="5">
    <source>
        <dbReference type="EMBL" id="TKI57357.1"/>
    </source>
</evidence>
<evidence type="ECO:0000256" key="3">
    <source>
        <dbReference type="ARBA" id="ARBA00023163"/>
    </source>
</evidence>
<name>A0A4U2Y9H4_9BACL</name>
<dbReference type="SMART" id="SM00347">
    <property type="entry name" value="HTH_MARR"/>
    <property type="match status" value="1"/>
</dbReference>
<evidence type="ECO:0000259" key="4">
    <source>
        <dbReference type="PROSITE" id="PS50995"/>
    </source>
</evidence>
<reference evidence="5 6" key="1">
    <citation type="submission" date="2019-04" db="EMBL/GenBank/DDBJ databases">
        <title>Whole genome sequencing of Brevibacillus sp. TGS2-1.</title>
        <authorList>
            <person name="Choi A."/>
        </authorList>
    </citation>
    <scope>NUCLEOTIDE SEQUENCE [LARGE SCALE GENOMIC DNA]</scope>
    <source>
        <strain evidence="5 6">TGS2-1</strain>
    </source>
</reference>
<evidence type="ECO:0000313" key="6">
    <source>
        <dbReference type="Proteomes" id="UP000307841"/>
    </source>
</evidence>
<sequence>MADDLEAYVKQPPLRTKAFFSLVDATADLVALSEKYWHAKGMNGARIRLLVEIAKHGDSILPSRLAECIGVTKANISLLLAPLEKDGLIHRASHPEDGRKSVISLTEAGKQLLFVHLPGNRQVIAEGLKGLEEQELHQLLFLLGKIRKSVR</sequence>
<dbReference type="InterPro" id="IPR023187">
    <property type="entry name" value="Tscrpt_reg_MarR-type_CS"/>
</dbReference>
<proteinExistence type="predicted"/>
<dbReference type="SUPFAM" id="SSF46785">
    <property type="entry name" value="Winged helix' DNA-binding domain"/>
    <property type="match status" value="1"/>
</dbReference>
<dbReference type="GO" id="GO:0003677">
    <property type="term" value="F:DNA binding"/>
    <property type="evidence" value="ECO:0007669"/>
    <property type="project" value="UniProtKB-KW"/>
</dbReference>
<dbReference type="PROSITE" id="PS01117">
    <property type="entry name" value="HTH_MARR_1"/>
    <property type="match status" value="1"/>
</dbReference>
<organism evidence="5 6">
    <name type="scientific">Brevibacillus antibioticus</name>
    <dbReference type="NCBI Taxonomy" id="2570228"/>
    <lineage>
        <taxon>Bacteria</taxon>
        <taxon>Bacillati</taxon>
        <taxon>Bacillota</taxon>
        <taxon>Bacilli</taxon>
        <taxon>Bacillales</taxon>
        <taxon>Paenibacillaceae</taxon>
        <taxon>Brevibacillus</taxon>
    </lineage>
</organism>
<dbReference type="Gene3D" id="1.10.10.10">
    <property type="entry name" value="Winged helix-like DNA-binding domain superfamily/Winged helix DNA-binding domain"/>
    <property type="match status" value="1"/>
</dbReference>
<keyword evidence="2" id="KW-0238">DNA-binding</keyword>
<dbReference type="PROSITE" id="PS50995">
    <property type="entry name" value="HTH_MARR_2"/>
    <property type="match status" value="1"/>
</dbReference>
<dbReference type="InterPro" id="IPR036388">
    <property type="entry name" value="WH-like_DNA-bd_sf"/>
</dbReference>
<keyword evidence="6" id="KW-1185">Reference proteome</keyword>
<dbReference type="Proteomes" id="UP000307841">
    <property type="component" value="Unassembled WGS sequence"/>
</dbReference>
<dbReference type="InterPro" id="IPR000835">
    <property type="entry name" value="HTH_MarR-typ"/>
</dbReference>
<dbReference type="EMBL" id="SZNK01000001">
    <property type="protein sequence ID" value="TKI57357.1"/>
    <property type="molecule type" value="Genomic_DNA"/>
</dbReference>
<protein>
    <submittedName>
        <fullName evidence="5">MarR family transcriptional regulator</fullName>
    </submittedName>
</protein>
<dbReference type="Pfam" id="PF12802">
    <property type="entry name" value="MarR_2"/>
    <property type="match status" value="1"/>
</dbReference>
<dbReference type="GO" id="GO:0003700">
    <property type="term" value="F:DNA-binding transcription factor activity"/>
    <property type="evidence" value="ECO:0007669"/>
    <property type="project" value="InterPro"/>
</dbReference>
<evidence type="ECO:0000256" key="1">
    <source>
        <dbReference type="ARBA" id="ARBA00023015"/>
    </source>
</evidence>
<accession>A0A4U2Y9H4</accession>